<evidence type="ECO:0000313" key="3">
    <source>
        <dbReference type="WBParaSite" id="Hba_13656"/>
    </source>
</evidence>
<organism evidence="2 3">
    <name type="scientific">Heterorhabditis bacteriophora</name>
    <name type="common">Entomopathogenic nematode worm</name>
    <dbReference type="NCBI Taxonomy" id="37862"/>
    <lineage>
        <taxon>Eukaryota</taxon>
        <taxon>Metazoa</taxon>
        <taxon>Ecdysozoa</taxon>
        <taxon>Nematoda</taxon>
        <taxon>Chromadorea</taxon>
        <taxon>Rhabditida</taxon>
        <taxon>Rhabditina</taxon>
        <taxon>Rhabditomorpha</taxon>
        <taxon>Strongyloidea</taxon>
        <taxon>Heterorhabditidae</taxon>
        <taxon>Heterorhabditis</taxon>
    </lineage>
</organism>
<keyword evidence="1" id="KW-0472">Membrane</keyword>
<dbReference type="WBParaSite" id="Hba_13656">
    <property type="protein sequence ID" value="Hba_13656"/>
    <property type="gene ID" value="Hba_13656"/>
</dbReference>
<keyword evidence="1" id="KW-1133">Transmembrane helix</keyword>
<proteinExistence type="predicted"/>
<name>A0A1I7X7V5_HETBA</name>
<reference evidence="3" key="1">
    <citation type="submission" date="2016-11" db="UniProtKB">
        <authorList>
            <consortium name="WormBaseParasite"/>
        </authorList>
    </citation>
    <scope>IDENTIFICATION</scope>
</reference>
<keyword evidence="2" id="KW-1185">Reference proteome</keyword>
<feature type="transmembrane region" description="Helical" evidence="1">
    <location>
        <begin position="12"/>
        <end position="39"/>
    </location>
</feature>
<protein>
    <submittedName>
        <fullName evidence="3">Small integral membrane protein 38</fullName>
    </submittedName>
</protein>
<sequence length="66" mass="7921">MFRSELRRTYCPVVIIIVAAVVIFYLWCTIIISMTFMLIRDKKRYGYDPEEDFETRGMERISSSFI</sequence>
<evidence type="ECO:0000313" key="2">
    <source>
        <dbReference type="Proteomes" id="UP000095283"/>
    </source>
</evidence>
<evidence type="ECO:0000256" key="1">
    <source>
        <dbReference type="SAM" id="Phobius"/>
    </source>
</evidence>
<dbReference type="Proteomes" id="UP000095283">
    <property type="component" value="Unplaced"/>
</dbReference>
<dbReference type="AlphaFoldDB" id="A0A1I7X7V5"/>
<keyword evidence="1" id="KW-0812">Transmembrane</keyword>
<accession>A0A1I7X7V5</accession>